<evidence type="ECO:0000256" key="2">
    <source>
        <dbReference type="SAM" id="MobiDB-lite"/>
    </source>
</evidence>
<dbReference type="EMBL" id="JBHSRS010000081">
    <property type="protein sequence ID" value="MFC6282884.1"/>
    <property type="molecule type" value="Genomic_DNA"/>
</dbReference>
<dbReference type="NCBIfam" id="TIGR01414">
    <property type="entry name" value="autotrans_barl"/>
    <property type="match status" value="1"/>
</dbReference>
<feature type="domain" description="Autotransporter" evidence="3">
    <location>
        <begin position="350"/>
        <end position="625"/>
    </location>
</feature>
<dbReference type="SMART" id="SM00869">
    <property type="entry name" value="Autotransporter"/>
    <property type="match status" value="1"/>
</dbReference>
<dbReference type="SUPFAM" id="SSF51126">
    <property type="entry name" value="Pectin lyase-like"/>
    <property type="match status" value="1"/>
</dbReference>
<evidence type="ECO:0000259" key="3">
    <source>
        <dbReference type="PROSITE" id="PS51208"/>
    </source>
</evidence>
<evidence type="ECO:0000256" key="1">
    <source>
        <dbReference type="ARBA" id="ARBA00022729"/>
    </source>
</evidence>
<gene>
    <name evidence="4" type="ORF">ACFQND_16805</name>
</gene>
<protein>
    <submittedName>
        <fullName evidence="4">Autotransporter domain-containing protein</fullName>
    </submittedName>
</protein>
<dbReference type="InterPro" id="IPR013425">
    <property type="entry name" value="Autotrns_rpt"/>
</dbReference>
<name>A0ABW1U0W6_9BURK</name>
<evidence type="ECO:0000313" key="5">
    <source>
        <dbReference type="Proteomes" id="UP001596270"/>
    </source>
</evidence>
<keyword evidence="1" id="KW-0732">Signal</keyword>
<dbReference type="InterPro" id="IPR006315">
    <property type="entry name" value="OM_autotransptr_brl_dom"/>
</dbReference>
<sequence>GGTTVGAGTLQGNTTSLQGNITNNAVVTFDQGTTGTYAGVMSGNGAFNKIGNGNLILTGNSNTYTGATNVNGGTLSMNGSMTGFNITVNNGGTLGGNGAVGNTLIAAGGVLAPGNSIGTLNVAGSLTLAPGSTYRVEVDAAGNNDRTNVTGSATLTGSTVDIQASAGSYAANTSYTILNATGGLVGSFAGVTSNLAFLTPTLGYGANAVSLMLARNDISFSAVAITPNQIATSTALQNANAGATGDMGTVQTTLTGLSADQARAAYDSVSGAGLVALRNAGVGFAAGFGNQLQARLGAVSSGSTQVGSFAGGPILLAANDHVSDLLASPKSDTPQKFSLAGDVSSSLPSKNDAGRGFWLRGSGGYQNTSSDGNAAASKLRNGSLGAGFDTELREGLVVGAAISNGTSRLSFDNNNSGKSRGSAVALYGSYVSGPWAFKGSASLAWNNNHMDRAVTVGALNRVASSDFDSNTLSAYGEATYSLPMNGWTLQPLAALSLSRDKVNGFTETGAGALNLQVAGQTINSTKSLLGAKASFDTGSVRLEPRIIWAHEFGDLNTPMTAQFQGAANASPFQVSGVALKRDTLILGLGASGNIRKNFDLFADVQAEHNSIQSNLALLLGLRVRW</sequence>
<comment type="caution">
    <text evidence="4">The sequence shown here is derived from an EMBL/GenBank/DDBJ whole genome shotgun (WGS) entry which is preliminary data.</text>
</comment>
<accession>A0ABW1U0W6</accession>
<dbReference type="Gene3D" id="2.40.128.130">
    <property type="entry name" value="Autotransporter beta-domain"/>
    <property type="match status" value="1"/>
</dbReference>
<organism evidence="4 5">
    <name type="scientific">Polaromonas aquatica</name>
    <dbReference type="NCBI Taxonomy" id="332657"/>
    <lineage>
        <taxon>Bacteria</taxon>
        <taxon>Pseudomonadati</taxon>
        <taxon>Pseudomonadota</taxon>
        <taxon>Betaproteobacteria</taxon>
        <taxon>Burkholderiales</taxon>
        <taxon>Comamonadaceae</taxon>
        <taxon>Polaromonas</taxon>
    </lineage>
</organism>
<dbReference type="PROSITE" id="PS51208">
    <property type="entry name" value="AUTOTRANSPORTER"/>
    <property type="match status" value="1"/>
</dbReference>
<dbReference type="InterPro" id="IPR012332">
    <property type="entry name" value="Autotransporter_pectin_lyase_C"/>
</dbReference>
<dbReference type="Pfam" id="PF12951">
    <property type="entry name" value="PATR"/>
    <property type="match status" value="1"/>
</dbReference>
<dbReference type="NCBIfam" id="TIGR02601">
    <property type="entry name" value="autotrns_rpt"/>
    <property type="match status" value="1"/>
</dbReference>
<dbReference type="InterPro" id="IPR011050">
    <property type="entry name" value="Pectin_lyase_fold/virulence"/>
</dbReference>
<proteinExistence type="predicted"/>
<dbReference type="InterPro" id="IPR005546">
    <property type="entry name" value="Autotransporte_beta"/>
</dbReference>
<dbReference type="Gene3D" id="2.160.20.20">
    <property type="match status" value="1"/>
</dbReference>
<evidence type="ECO:0000313" key="4">
    <source>
        <dbReference type="EMBL" id="MFC6282884.1"/>
    </source>
</evidence>
<dbReference type="RefSeq" id="WP_377414192.1">
    <property type="nucleotide sequence ID" value="NZ_JBHSRS010000081.1"/>
</dbReference>
<dbReference type="SUPFAM" id="SSF103515">
    <property type="entry name" value="Autotransporter"/>
    <property type="match status" value="1"/>
</dbReference>
<dbReference type="InterPro" id="IPR036709">
    <property type="entry name" value="Autotransporte_beta_dom_sf"/>
</dbReference>
<feature type="region of interest" description="Disordered" evidence="2">
    <location>
        <begin position="328"/>
        <end position="349"/>
    </location>
</feature>
<feature type="non-terminal residue" evidence="4">
    <location>
        <position position="1"/>
    </location>
</feature>
<reference evidence="5" key="1">
    <citation type="journal article" date="2019" name="Int. J. Syst. Evol. Microbiol.">
        <title>The Global Catalogue of Microorganisms (GCM) 10K type strain sequencing project: providing services to taxonomists for standard genome sequencing and annotation.</title>
        <authorList>
            <consortium name="The Broad Institute Genomics Platform"/>
            <consortium name="The Broad Institute Genome Sequencing Center for Infectious Disease"/>
            <person name="Wu L."/>
            <person name="Ma J."/>
        </authorList>
    </citation>
    <scope>NUCLEOTIDE SEQUENCE [LARGE SCALE GENOMIC DNA]</scope>
    <source>
        <strain evidence="5">CCUG 39402</strain>
    </source>
</reference>
<dbReference type="Proteomes" id="UP001596270">
    <property type="component" value="Unassembled WGS sequence"/>
</dbReference>
<dbReference type="Pfam" id="PF03797">
    <property type="entry name" value="Autotransporter"/>
    <property type="match status" value="1"/>
</dbReference>
<keyword evidence="5" id="KW-1185">Reference proteome</keyword>